<organism evidence="7 8">
    <name type="scientific">Hydnum rufescens UP504</name>
    <dbReference type="NCBI Taxonomy" id="1448309"/>
    <lineage>
        <taxon>Eukaryota</taxon>
        <taxon>Fungi</taxon>
        <taxon>Dikarya</taxon>
        <taxon>Basidiomycota</taxon>
        <taxon>Agaricomycotina</taxon>
        <taxon>Agaricomycetes</taxon>
        <taxon>Cantharellales</taxon>
        <taxon>Hydnaceae</taxon>
        <taxon>Hydnum</taxon>
    </lineage>
</organism>
<dbReference type="Proteomes" id="UP000886523">
    <property type="component" value="Unassembled WGS sequence"/>
</dbReference>
<evidence type="ECO:0000256" key="3">
    <source>
        <dbReference type="ARBA" id="ARBA00022467"/>
    </source>
</evidence>
<dbReference type="Gene3D" id="3.90.1150.210">
    <property type="entry name" value="F-actin capping protein, beta subunit"/>
    <property type="match status" value="1"/>
</dbReference>
<evidence type="ECO:0000313" key="8">
    <source>
        <dbReference type="Proteomes" id="UP000886523"/>
    </source>
</evidence>
<dbReference type="GO" id="GO:0030036">
    <property type="term" value="P:actin cytoskeleton organization"/>
    <property type="evidence" value="ECO:0007669"/>
    <property type="project" value="TreeGrafter"/>
</dbReference>
<dbReference type="GO" id="GO:0051016">
    <property type="term" value="P:barbed-end actin filament capping"/>
    <property type="evidence" value="ECO:0007669"/>
    <property type="project" value="UniProtKB-UniRule"/>
</dbReference>
<dbReference type="AlphaFoldDB" id="A0A9P6B8Y7"/>
<evidence type="ECO:0000256" key="1">
    <source>
        <dbReference type="ARBA" id="ARBA00010479"/>
    </source>
</evidence>
<evidence type="ECO:0000256" key="4">
    <source>
        <dbReference type="ARBA" id="ARBA00023203"/>
    </source>
</evidence>
<reference evidence="7" key="1">
    <citation type="journal article" date="2020" name="Nat. Commun.">
        <title>Large-scale genome sequencing of mycorrhizal fungi provides insights into the early evolution of symbiotic traits.</title>
        <authorList>
            <person name="Miyauchi S."/>
            <person name="Kiss E."/>
            <person name="Kuo A."/>
            <person name="Drula E."/>
            <person name="Kohler A."/>
            <person name="Sanchez-Garcia M."/>
            <person name="Morin E."/>
            <person name="Andreopoulos B."/>
            <person name="Barry K.W."/>
            <person name="Bonito G."/>
            <person name="Buee M."/>
            <person name="Carver A."/>
            <person name="Chen C."/>
            <person name="Cichocki N."/>
            <person name="Clum A."/>
            <person name="Culley D."/>
            <person name="Crous P.W."/>
            <person name="Fauchery L."/>
            <person name="Girlanda M."/>
            <person name="Hayes R.D."/>
            <person name="Keri Z."/>
            <person name="LaButti K."/>
            <person name="Lipzen A."/>
            <person name="Lombard V."/>
            <person name="Magnuson J."/>
            <person name="Maillard F."/>
            <person name="Murat C."/>
            <person name="Nolan M."/>
            <person name="Ohm R.A."/>
            <person name="Pangilinan J."/>
            <person name="Pereira M.F."/>
            <person name="Perotto S."/>
            <person name="Peter M."/>
            <person name="Pfister S."/>
            <person name="Riley R."/>
            <person name="Sitrit Y."/>
            <person name="Stielow J.B."/>
            <person name="Szollosi G."/>
            <person name="Zifcakova L."/>
            <person name="Stursova M."/>
            <person name="Spatafora J.W."/>
            <person name="Tedersoo L."/>
            <person name="Vaario L.M."/>
            <person name="Yamada A."/>
            <person name="Yan M."/>
            <person name="Wang P."/>
            <person name="Xu J."/>
            <person name="Bruns T."/>
            <person name="Baldrian P."/>
            <person name="Vilgalys R."/>
            <person name="Dunand C."/>
            <person name="Henrissat B."/>
            <person name="Grigoriev I.V."/>
            <person name="Hibbett D."/>
            <person name="Nagy L.G."/>
            <person name="Martin F.M."/>
        </authorList>
    </citation>
    <scope>NUCLEOTIDE SEQUENCE</scope>
    <source>
        <strain evidence="7">UP504</strain>
    </source>
</reference>
<sequence>MSLDPRIEAASKFLLQSPPGEINDVLNDVRTIVSDDASLQTGILPALESYNVAQFITVDVPGQSHQVIVSEAGRVEGSRHRFIDPRSHTSFELDHIRLETSDPQAVDPDPESEPFRAALETATLAYVADHFTDGVATVFKPSSSPQYVIQIVANKYNSTNFWSGRWRSEYTVDVGKGEVVGRVLINVHYYENGNVQLSATHKPTFSFPPYPTLPPTTSASKILASIELQEGEYQTSLNDTYAEMGEKTFKGLRRALPLTRQKMDWDKVMGYRLGAELNASRGATISSSS</sequence>
<dbReference type="InterPro" id="IPR042276">
    <property type="entry name" value="CapZ_alpha/beta_2"/>
</dbReference>
<proteinExistence type="inferred from homology"/>
<dbReference type="GO" id="GO:0008290">
    <property type="term" value="C:F-actin capping protein complex"/>
    <property type="evidence" value="ECO:0007669"/>
    <property type="project" value="UniProtKB-UniRule"/>
</dbReference>
<dbReference type="GO" id="GO:0030479">
    <property type="term" value="C:actin cortical patch"/>
    <property type="evidence" value="ECO:0007669"/>
    <property type="project" value="TreeGrafter"/>
</dbReference>
<evidence type="ECO:0000256" key="2">
    <source>
        <dbReference type="ARBA" id="ARBA00014038"/>
    </source>
</evidence>
<dbReference type="InterPro" id="IPR042489">
    <property type="entry name" value="CapZ_alpha_1"/>
</dbReference>
<gene>
    <name evidence="7" type="ORF">BS47DRAFT_1312255</name>
</gene>
<accession>A0A9P6B8Y7</accession>
<keyword evidence="4 6" id="KW-0009">Actin-binding</keyword>
<dbReference type="OrthoDB" id="340550at2759"/>
<dbReference type="Pfam" id="PF01267">
    <property type="entry name" value="F-actin_cap_A"/>
    <property type="match status" value="1"/>
</dbReference>
<comment type="caution">
    <text evidence="7">The sequence shown here is derived from an EMBL/GenBank/DDBJ whole genome shotgun (WGS) entry which is preliminary data.</text>
</comment>
<protein>
    <recommendedName>
        <fullName evidence="2 6">F-actin-capping protein subunit alpha</fullName>
    </recommendedName>
</protein>
<dbReference type="PANTHER" id="PTHR10653:SF0">
    <property type="entry name" value="F-ACTIN-CAPPING PROTEIN SUBUNIT ALPHA"/>
    <property type="match status" value="1"/>
</dbReference>
<evidence type="ECO:0000256" key="5">
    <source>
        <dbReference type="ARBA" id="ARBA00025389"/>
    </source>
</evidence>
<name>A0A9P6B8Y7_9AGAM</name>
<dbReference type="Gene3D" id="3.30.1140.60">
    <property type="entry name" value="F-actin capping protein, alpha subunit"/>
    <property type="match status" value="1"/>
</dbReference>
<comment type="similarity">
    <text evidence="1 6">Belongs to the F-actin-capping protein alpha subunit family.</text>
</comment>
<dbReference type="InterPro" id="IPR037282">
    <property type="entry name" value="CapZ_alpha/beta"/>
</dbReference>
<dbReference type="GO" id="GO:0051015">
    <property type="term" value="F:actin filament binding"/>
    <property type="evidence" value="ECO:0007669"/>
    <property type="project" value="TreeGrafter"/>
</dbReference>
<dbReference type="EMBL" id="MU128916">
    <property type="protein sequence ID" value="KAF9519647.1"/>
    <property type="molecule type" value="Genomic_DNA"/>
</dbReference>
<dbReference type="PRINTS" id="PR00191">
    <property type="entry name" value="FACTINCAPA"/>
</dbReference>
<evidence type="ECO:0000256" key="6">
    <source>
        <dbReference type="RuleBase" id="RU365077"/>
    </source>
</evidence>
<dbReference type="FunFam" id="3.90.1150.210:FF:000003">
    <property type="entry name" value="F-actin-capping protein subunit alpha"/>
    <property type="match status" value="1"/>
</dbReference>
<dbReference type="PANTHER" id="PTHR10653">
    <property type="entry name" value="F-ACTIN-CAPPING PROTEIN SUBUNIT ALPHA"/>
    <property type="match status" value="1"/>
</dbReference>
<keyword evidence="3 6" id="KW-0117">Actin capping</keyword>
<keyword evidence="8" id="KW-1185">Reference proteome</keyword>
<comment type="function">
    <text evidence="5 6">F-actin-capping proteins bind in a Ca(2+)-independent manner to the fast growing ends of actin filaments (barbed end) thereby blocking the exchange of subunits at these ends. Unlike other capping proteins (such as gelsolin and severin), these proteins do not sever actin filaments.</text>
</comment>
<comment type="subunit">
    <text evidence="6">Heterodimer of an alpha and a beta subunit.</text>
</comment>
<dbReference type="SUPFAM" id="SSF90096">
    <property type="entry name" value="Subunits of heterodimeric actin filament capping protein Capz"/>
    <property type="match status" value="1"/>
</dbReference>
<evidence type="ECO:0000313" key="7">
    <source>
        <dbReference type="EMBL" id="KAF9519647.1"/>
    </source>
</evidence>
<dbReference type="InterPro" id="IPR002189">
    <property type="entry name" value="CapZ_alpha"/>
</dbReference>